<proteinExistence type="predicted"/>
<protein>
    <submittedName>
        <fullName evidence="1">Uncharacterized protein</fullName>
    </submittedName>
</protein>
<gene>
    <name evidence="1" type="ORF">EDM56_12030</name>
</gene>
<organism evidence="1 2">
    <name type="scientific">Brevibacillus fluminis</name>
    <dbReference type="NCBI Taxonomy" id="511487"/>
    <lineage>
        <taxon>Bacteria</taxon>
        <taxon>Bacillati</taxon>
        <taxon>Bacillota</taxon>
        <taxon>Bacilli</taxon>
        <taxon>Bacillales</taxon>
        <taxon>Paenibacillaceae</taxon>
        <taxon>Brevibacillus</taxon>
    </lineage>
</organism>
<accession>A0A3M8DP28</accession>
<dbReference type="RefSeq" id="WP_122918133.1">
    <property type="nucleotide sequence ID" value="NZ_RHHQ01000008.1"/>
</dbReference>
<dbReference type="AlphaFoldDB" id="A0A3M8DP28"/>
<name>A0A3M8DP28_9BACL</name>
<evidence type="ECO:0000313" key="1">
    <source>
        <dbReference type="EMBL" id="RNB89880.1"/>
    </source>
</evidence>
<sequence>MNHLINLAVNEEERTITKNLLKAYPFMKAAVDIFTLNHKAGSDQYNEFDLANTEGRGTRGDINGRGRYGDIVGNTVLLREERPVMILDYERKCKAIDMAIQALPEEKRTILKKCFVEQKKDKYIYEIILNIPKSTYDYYKKNAVESVTCILKAANII</sequence>
<comment type="caution">
    <text evidence="1">The sequence shown here is derived from an EMBL/GenBank/DDBJ whole genome shotgun (WGS) entry which is preliminary data.</text>
</comment>
<dbReference type="Proteomes" id="UP000271031">
    <property type="component" value="Unassembled WGS sequence"/>
</dbReference>
<dbReference type="OrthoDB" id="2467566at2"/>
<reference evidence="1 2" key="1">
    <citation type="submission" date="2018-10" db="EMBL/GenBank/DDBJ databases">
        <title>Phylogenomics of Brevibacillus.</title>
        <authorList>
            <person name="Dunlap C."/>
        </authorList>
    </citation>
    <scope>NUCLEOTIDE SEQUENCE [LARGE SCALE GENOMIC DNA]</scope>
    <source>
        <strain evidence="1 2">JCM 15716</strain>
    </source>
</reference>
<dbReference type="EMBL" id="RHHQ01000008">
    <property type="protein sequence ID" value="RNB89880.1"/>
    <property type="molecule type" value="Genomic_DNA"/>
</dbReference>
<evidence type="ECO:0000313" key="2">
    <source>
        <dbReference type="Proteomes" id="UP000271031"/>
    </source>
</evidence>
<keyword evidence="2" id="KW-1185">Reference proteome</keyword>